<comment type="caution">
    <text evidence="2">The sequence shown here is derived from an EMBL/GenBank/DDBJ whole genome shotgun (WGS) entry which is preliminary data.</text>
</comment>
<keyword evidence="3" id="KW-1185">Reference proteome</keyword>
<gene>
    <name evidence="2" type="ORF">OCU04_006190</name>
</gene>
<feature type="region of interest" description="Disordered" evidence="1">
    <location>
        <begin position="58"/>
        <end position="82"/>
    </location>
</feature>
<dbReference type="EMBL" id="JAPEIS010000006">
    <property type="protein sequence ID" value="KAJ8065509.1"/>
    <property type="molecule type" value="Genomic_DNA"/>
</dbReference>
<reference evidence="2" key="1">
    <citation type="submission" date="2022-11" db="EMBL/GenBank/DDBJ databases">
        <title>Genome Resource of Sclerotinia nivalis Strain SnTB1, a Plant Pathogen Isolated from American Ginseng.</title>
        <authorList>
            <person name="Fan S."/>
        </authorList>
    </citation>
    <scope>NUCLEOTIDE SEQUENCE</scope>
    <source>
        <strain evidence="2">SnTB1</strain>
    </source>
</reference>
<accession>A0A9X0DJR5</accession>
<evidence type="ECO:0000256" key="1">
    <source>
        <dbReference type="SAM" id="MobiDB-lite"/>
    </source>
</evidence>
<dbReference type="Proteomes" id="UP001152300">
    <property type="component" value="Unassembled WGS sequence"/>
</dbReference>
<dbReference type="OrthoDB" id="3558036at2759"/>
<evidence type="ECO:0000313" key="3">
    <source>
        <dbReference type="Proteomes" id="UP001152300"/>
    </source>
</evidence>
<dbReference type="AlphaFoldDB" id="A0A9X0DJR5"/>
<sequence length="286" mass="30925">MPTRPDWLPIEFQLLGNDGFTYEDIDRCANLLRNASNVGEPSQVESNAKSKLYVEKSPQITGSPSTHPADGPTQRSPNTTHQRRLLPEYSQQARTSNNSGAAFDSAGMANPFKANASTIGLRPLSYYMGRTSASVASTGFGHTYTSDYSNHAQQPQNTFENKETAATNIIGEIAEGAALGINSSVFNGNPSSGIPFLPSWNFQSVTQDYNPATQAYGVQPVNTSEFSGTSLSYTIGSDTFQTPPFASTFEQFWNTQNFANNYPLAAYVPQVRPTGTELGCGQSDLL</sequence>
<name>A0A9X0DJR5_9HELO</name>
<evidence type="ECO:0000313" key="2">
    <source>
        <dbReference type="EMBL" id="KAJ8065509.1"/>
    </source>
</evidence>
<proteinExistence type="predicted"/>
<organism evidence="2 3">
    <name type="scientific">Sclerotinia nivalis</name>
    <dbReference type="NCBI Taxonomy" id="352851"/>
    <lineage>
        <taxon>Eukaryota</taxon>
        <taxon>Fungi</taxon>
        <taxon>Dikarya</taxon>
        <taxon>Ascomycota</taxon>
        <taxon>Pezizomycotina</taxon>
        <taxon>Leotiomycetes</taxon>
        <taxon>Helotiales</taxon>
        <taxon>Sclerotiniaceae</taxon>
        <taxon>Sclerotinia</taxon>
    </lineage>
</organism>
<protein>
    <submittedName>
        <fullName evidence="2">Uncharacterized protein</fullName>
    </submittedName>
</protein>